<accession>A0A0E0B4E5</accession>
<evidence type="ECO:0000259" key="2">
    <source>
        <dbReference type="PROSITE" id="PS50181"/>
    </source>
</evidence>
<sequence length="1018" mass="116937">MLATCCALLFFSRESVSSEHPSDSVLIDEAWSQSTLAVPVIGPDDFLCGSSNIGLVCLYTQTTTIKIINLATGGCLHLEKPAKNLAGDHSSLYSFGFHPVTKKYKVTHFLGDSRKAHPRAKDSFYAIQVHTLGDEKWKDVGSPEALSLNCVKNSGVVNVDGIMYWLTEDQGASWQHAVISFDLSRESFGRIQLPTVVLEDFAFYGPHQYWIKEIDGKVCIATSQTTQNQPRELIGEIQIWTLHIHLEQRWIQKYMIQSSPQCILGPNIFHGDKILSQQYGSILYSCELLGKNLEVKMSNADRLLDFTPRKPGNMQSYTFVKSLVRLDAYKKASIVRRPKRQEGWELKKWEAWESNRCVLEDTWKDVTRKNFHTVTNWLLLRQPDDEALKCISMRIDQMLRCLSDCPNQHPRPLRRLNWLEQKQDLDDLKAYANRLRDTVKAPIDLMIVPNTCTFTPFHRVCGFPHLVLLLSGFDLQHFCSVVAMRDDAARGADAEAAAGFVDAFVRRSGRSQEQTMASKKALAMQPSKKICMTLLPQDIVELILLRLPVSTLLRCRGVCKQWDGIIRDPQFAMVHIQRAPRRPLFFFQRENLVHLLYPSEAILFDEAWSPSKWVVPVIEPDDFLCASCNGLICLYSDKSTIKIANLATGECMHLVKPVRNSKTDHFSYYSFGFHPVTKQYKVMHFLRDEHLHVGTSFSIIQVYTLGDEKWRDVRTPQALSLRCVERSGVVNVDGAMYWLTEDEESVWKHAVVTFDLSEELFQWLQLPAVDPANYVLGDPDQWLITEIDSNVSVSYYETGKLHIWTIDSKIEQSWSQKYNICLSMLEVPGPHWICGDKIILHDFNKNLYFYELMGKNSEIESSKLVKQLRFSPRNNMQCFMFVKSLVRLDAFRKAGVVRRPKRREGWKLKKWEVWMDRLHRLENHCRSIHDMKHKIYENADKMGMEINLDLQQTPDLDSSLRLINWLEYRRVLEILCVNLDNMHEVLTVMNNTTDAAHNKESHVADQGTSSSAVGISGS</sequence>
<name>A0A0E0B4E5_9ORYZ</name>
<dbReference type="Gene3D" id="1.20.1280.50">
    <property type="match status" value="1"/>
</dbReference>
<dbReference type="Proteomes" id="UP000026961">
    <property type="component" value="Chromosome 9"/>
</dbReference>
<feature type="domain" description="F-box" evidence="2">
    <location>
        <begin position="529"/>
        <end position="576"/>
    </location>
</feature>
<dbReference type="InterPro" id="IPR050796">
    <property type="entry name" value="SCF_F-box_component"/>
</dbReference>
<reference evidence="3" key="1">
    <citation type="submission" date="2015-04" db="UniProtKB">
        <authorList>
            <consortium name="EnsemblPlants"/>
        </authorList>
    </citation>
    <scope>IDENTIFICATION</scope>
</reference>
<dbReference type="STRING" id="40148.A0A0E0B4E5"/>
<dbReference type="Gramene" id="OGLUM09G14630.1">
    <property type="protein sequence ID" value="OGLUM09G14630.1"/>
    <property type="gene ID" value="OGLUM09G14630"/>
</dbReference>
<proteinExistence type="predicted"/>
<dbReference type="Pfam" id="PF08268">
    <property type="entry name" value="FBA_3"/>
    <property type="match status" value="2"/>
</dbReference>
<organism evidence="3">
    <name type="scientific">Oryza glumipatula</name>
    <dbReference type="NCBI Taxonomy" id="40148"/>
    <lineage>
        <taxon>Eukaryota</taxon>
        <taxon>Viridiplantae</taxon>
        <taxon>Streptophyta</taxon>
        <taxon>Embryophyta</taxon>
        <taxon>Tracheophyta</taxon>
        <taxon>Spermatophyta</taxon>
        <taxon>Magnoliopsida</taxon>
        <taxon>Liliopsida</taxon>
        <taxon>Poales</taxon>
        <taxon>Poaceae</taxon>
        <taxon>BOP clade</taxon>
        <taxon>Oryzoideae</taxon>
        <taxon>Oryzeae</taxon>
        <taxon>Oryzinae</taxon>
        <taxon>Oryza</taxon>
    </lineage>
</organism>
<dbReference type="CDD" id="cd22157">
    <property type="entry name" value="F-box_AtFBW1-like"/>
    <property type="match status" value="1"/>
</dbReference>
<feature type="chain" id="PRO_5002354672" description="F-box domain-containing protein" evidence="1">
    <location>
        <begin position="19"/>
        <end position="1018"/>
    </location>
</feature>
<dbReference type="Pfam" id="PF12937">
    <property type="entry name" value="F-box-like"/>
    <property type="match status" value="1"/>
</dbReference>
<reference evidence="3" key="2">
    <citation type="submission" date="2018-05" db="EMBL/GenBank/DDBJ databases">
        <title>OgluRS3 (Oryza glumaepatula Reference Sequence Version 3).</title>
        <authorList>
            <person name="Zhang J."/>
            <person name="Kudrna D."/>
            <person name="Lee S."/>
            <person name="Talag J."/>
            <person name="Welchert J."/>
            <person name="Wing R.A."/>
        </authorList>
    </citation>
    <scope>NUCLEOTIDE SEQUENCE [LARGE SCALE GENOMIC DNA]</scope>
</reference>
<evidence type="ECO:0000313" key="4">
    <source>
        <dbReference type="Proteomes" id="UP000026961"/>
    </source>
</evidence>
<evidence type="ECO:0000256" key="1">
    <source>
        <dbReference type="SAM" id="SignalP"/>
    </source>
</evidence>
<dbReference type="PANTHER" id="PTHR31672:SF13">
    <property type="entry name" value="F-BOX PROTEIN CPR30-LIKE"/>
    <property type="match status" value="1"/>
</dbReference>
<dbReference type="NCBIfam" id="TIGR01640">
    <property type="entry name" value="F_box_assoc_1"/>
    <property type="match status" value="2"/>
</dbReference>
<feature type="signal peptide" evidence="1">
    <location>
        <begin position="1"/>
        <end position="18"/>
    </location>
</feature>
<dbReference type="eggNOG" id="ENOG502QS4I">
    <property type="taxonomic scope" value="Eukaryota"/>
</dbReference>
<protein>
    <recommendedName>
        <fullName evidence="2">F-box domain-containing protein</fullName>
    </recommendedName>
</protein>
<keyword evidence="4" id="KW-1185">Reference proteome</keyword>
<dbReference type="SMART" id="SM00256">
    <property type="entry name" value="FBOX"/>
    <property type="match status" value="1"/>
</dbReference>
<evidence type="ECO:0000313" key="3">
    <source>
        <dbReference type="EnsemblPlants" id="OGLUM09G14630.1"/>
    </source>
</evidence>
<keyword evidence="1" id="KW-0732">Signal</keyword>
<dbReference type="InterPro" id="IPR017451">
    <property type="entry name" value="F-box-assoc_interact_dom"/>
</dbReference>
<dbReference type="AlphaFoldDB" id="A0A0E0B4E5"/>
<dbReference type="PROSITE" id="PS50181">
    <property type="entry name" value="FBOX"/>
    <property type="match status" value="1"/>
</dbReference>
<dbReference type="InterPro" id="IPR013187">
    <property type="entry name" value="F-box-assoc_dom_typ3"/>
</dbReference>
<dbReference type="PANTHER" id="PTHR31672">
    <property type="entry name" value="BNACNNG10540D PROTEIN"/>
    <property type="match status" value="1"/>
</dbReference>
<dbReference type="EnsemblPlants" id="OGLUM09G14630.1">
    <property type="protein sequence ID" value="OGLUM09G14630.1"/>
    <property type="gene ID" value="OGLUM09G14630"/>
</dbReference>
<dbReference type="InterPro" id="IPR001810">
    <property type="entry name" value="F-box_dom"/>
</dbReference>
<dbReference type="SUPFAM" id="SSF81383">
    <property type="entry name" value="F-box domain"/>
    <property type="match status" value="1"/>
</dbReference>
<dbReference type="InterPro" id="IPR036047">
    <property type="entry name" value="F-box-like_dom_sf"/>
</dbReference>